<comment type="caution">
    <text evidence="1">The sequence shown here is derived from an EMBL/GenBank/DDBJ whole genome shotgun (WGS) entry which is preliminary data.</text>
</comment>
<evidence type="ECO:0008006" key="3">
    <source>
        <dbReference type="Google" id="ProtNLM"/>
    </source>
</evidence>
<dbReference type="RefSeq" id="WP_303308010.1">
    <property type="nucleotide sequence ID" value="NZ_JAODOP010000004.1"/>
</dbReference>
<keyword evidence="2" id="KW-1185">Reference proteome</keyword>
<evidence type="ECO:0000313" key="1">
    <source>
        <dbReference type="EMBL" id="MEF3835730.1"/>
    </source>
</evidence>
<reference evidence="1 2" key="1">
    <citation type="submission" date="2022-09" db="EMBL/GenBank/DDBJ databases">
        <title>Genome sequencing of Flavivirga sp. MEBiC05379.</title>
        <authorList>
            <person name="Oh H.-M."/>
            <person name="Kwon K.K."/>
            <person name="Park M.J."/>
            <person name="Yang S.-H."/>
        </authorList>
    </citation>
    <scope>NUCLEOTIDE SEQUENCE [LARGE SCALE GENOMIC DNA]</scope>
    <source>
        <strain evidence="1 2">MEBiC05379</strain>
    </source>
</reference>
<gene>
    <name evidence="1" type="ORF">N1F79_21575</name>
</gene>
<dbReference type="EMBL" id="JAODOP010000004">
    <property type="protein sequence ID" value="MEF3835730.1"/>
    <property type="molecule type" value="Genomic_DNA"/>
</dbReference>
<proteinExistence type="predicted"/>
<evidence type="ECO:0000313" key="2">
    <source>
        <dbReference type="Proteomes" id="UP001337305"/>
    </source>
</evidence>
<name>A0ABU7XYC0_9FLAO</name>
<sequence length="161" mass="18692">MEKIIIVIIMFIASTVLQAQDKRYTVFGSIDPGATYKDGFNIGVGVEYQMTYTYVKTQLFAFPDLRGKDYFEWTSVPFTSINLHSLFDEWRYYSGFKIGLIKREAVHPTIGFEAGIDRYFDNGFYIGVTSSEDLRTDGKEWEPDIENYWRLSTFFKIGVAF</sequence>
<dbReference type="Proteomes" id="UP001337305">
    <property type="component" value="Unassembled WGS sequence"/>
</dbReference>
<organism evidence="1 2">
    <name type="scientific">Flavivirga spongiicola</name>
    <dbReference type="NCBI Taxonomy" id="421621"/>
    <lineage>
        <taxon>Bacteria</taxon>
        <taxon>Pseudomonadati</taxon>
        <taxon>Bacteroidota</taxon>
        <taxon>Flavobacteriia</taxon>
        <taxon>Flavobacteriales</taxon>
        <taxon>Flavobacteriaceae</taxon>
        <taxon>Flavivirga</taxon>
    </lineage>
</organism>
<accession>A0ABU7XYC0</accession>
<protein>
    <recommendedName>
        <fullName evidence="3">Outer membrane protein beta-barrel domain-containing protein</fullName>
    </recommendedName>
</protein>